<feature type="transmembrane region" description="Helical" evidence="4">
    <location>
        <begin position="7"/>
        <end position="28"/>
    </location>
</feature>
<evidence type="ECO:0000256" key="3">
    <source>
        <dbReference type="ARBA" id="ARBA00023012"/>
    </source>
</evidence>
<dbReference type="SUPFAM" id="SSF55874">
    <property type="entry name" value="ATPase domain of HSP90 chaperone/DNA topoisomerase II/histidine kinase"/>
    <property type="match status" value="1"/>
</dbReference>
<dbReference type="PROSITE" id="PS50109">
    <property type="entry name" value="HIS_KIN"/>
    <property type="match status" value="1"/>
</dbReference>
<evidence type="ECO:0000259" key="5">
    <source>
        <dbReference type="PROSITE" id="PS50109"/>
    </source>
</evidence>
<keyword evidence="4" id="KW-0812">Transmembrane</keyword>
<keyword evidence="3" id="KW-0902">Two-component regulatory system</keyword>
<evidence type="ECO:0000313" key="6">
    <source>
        <dbReference type="EMBL" id="OUR84794.1"/>
    </source>
</evidence>
<name>A0A1Y5EUU9_COLPS</name>
<evidence type="ECO:0000313" key="7">
    <source>
        <dbReference type="Proteomes" id="UP000243053"/>
    </source>
</evidence>
<organism evidence="6 7">
    <name type="scientific">Colwellia psychrerythraea</name>
    <name type="common">Vibrio psychroerythus</name>
    <dbReference type="NCBI Taxonomy" id="28229"/>
    <lineage>
        <taxon>Bacteria</taxon>
        <taxon>Pseudomonadati</taxon>
        <taxon>Pseudomonadota</taxon>
        <taxon>Gammaproteobacteria</taxon>
        <taxon>Alteromonadales</taxon>
        <taxon>Colwelliaceae</taxon>
        <taxon>Colwellia</taxon>
    </lineage>
</organism>
<comment type="caution">
    <text evidence="6">The sequence shown here is derived from an EMBL/GenBank/DDBJ whole genome shotgun (WGS) entry which is preliminary data.</text>
</comment>
<dbReference type="Pfam" id="PF02518">
    <property type="entry name" value="HATPase_c"/>
    <property type="match status" value="1"/>
</dbReference>
<feature type="domain" description="Histidine kinase" evidence="5">
    <location>
        <begin position="249"/>
        <end position="434"/>
    </location>
</feature>
<dbReference type="CDD" id="cd16917">
    <property type="entry name" value="HATPase_UhpB-NarQ-NarX-like"/>
    <property type="match status" value="1"/>
</dbReference>
<evidence type="ECO:0000256" key="2">
    <source>
        <dbReference type="ARBA" id="ARBA00022777"/>
    </source>
</evidence>
<keyword evidence="4" id="KW-1133">Transmembrane helix</keyword>
<dbReference type="GO" id="GO:0016020">
    <property type="term" value="C:membrane"/>
    <property type="evidence" value="ECO:0007669"/>
    <property type="project" value="InterPro"/>
</dbReference>
<reference evidence="7" key="1">
    <citation type="journal article" date="2017" name="Proc. Natl. Acad. Sci. U.S.A.">
        <title>Simulation of Deepwater Horizon oil plume reveals substrate specialization within a complex community of hydrocarbon degraders.</title>
        <authorList>
            <person name="Hu P."/>
            <person name="Dubinsky E.A."/>
            <person name="Probst A.J."/>
            <person name="Wang J."/>
            <person name="Sieber C.M.K."/>
            <person name="Tom L.M."/>
            <person name="Gardinali P."/>
            <person name="Banfield J.F."/>
            <person name="Atlas R.M."/>
            <person name="Andersen G.L."/>
        </authorList>
    </citation>
    <scope>NUCLEOTIDE SEQUENCE [LARGE SCALE GENOMIC DNA]</scope>
</reference>
<proteinExistence type="predicted"/>
<dbReference type="InterPro" id="IPR011712">
    <property type="entry name" value="Sig_transdc_His_kin_sub3_dim/P"/>
</dbReference>
<protein>
    <submittedName>
        <fullName evidence="6">Sensor histidine kinase</fullName>
    </submittedName>
</protein>
<dbReference type="GO" id="GO:0000155">
    <property type="term" value="F:phosphorelay sensor kinase activity"/>
    <property type="evidence" value="ECO:0007669"/>
    <property type="project" value="InterPro"/>
</dbReference>
<dbReference type="InterPro" id="IPR005467">
    <property type="entry name" value="His_kinase_dom"/>
</dbReference>
<dbReference type="Gene3D" id="3.30.565.10">
    <property type="entry name" value="Histidine kinase-like ATPase, C-terminal domain"/>
    <property type="match status" value="1"/>
</dbReference>
<dbReference type="SMART" id="SM00387">
    <property type="entry name" value="HATPase_c"/>
    <property type="match status" value="1"/>
</dbReference>
<evidence type="ECO:0000256" key="1">
    <source>
        <dbReference type="ARBA" id="ARBA00022679"/>
    </source>
</evidence>
<dbReference type="AlphaFoldDB" id="A0A1Y5EUU9"/>
<sequence length="436" mass="48932">MSIRALINLRIIASVILILIFSAVIAIWQARSSVENEVDSSINLAVQMIEFGFSQLPSVSKENDAWLEQLATMQPVRHLNISIEDNKTALQSNKPLYIYDEGSDTPHWFVKAVMVDFLTHNYDIKIADGSTKTIFITANPMDEISEAWGETKAFFWSIVLMLSIIFFTVNLVFNSMLQAVKTILSGLRQVETGHFDHVLPHFKIRELDAIATEVNGISLALKTAQKNNQDLARHSMQIQETERQNMSREMHDEMGQSLTAIKAMAITCQQDNTDVKTVTSSIVDICNHLSVVVRSMMKTLHPLSLTELGLGATLSDLVREWQRRSPELQFNLNYDDALEKLSHDITIHVYRIIQECLTNVVRHANASEVAVLVIKRGHKVWVTVSDDGQGSQLNSPGFGLLGMRERAENLGGQFTLESALNGGVNVVVQLPYWEDK</sequence>
<dbReference type="GO" id="GO:0046983">
    <property type="term" value="F:protein dimerization activity"/>
    <property type="evidence" value="ECO:0007669"/>
    <property type="project" value="InterPro"/>
</dbReference>
<dbReference type="InterPro" id="IPR036890">
    <property type="entry name" value="HATPase_C_sf"/>
</dbReference>
<keyword evidence="2 6" id="KW-0418">Kinase</keyword>
<dbReference type="Gene3D" id="1.20.5.1930">
    <property type="match status" value="1"/>
</dbReference>
<dbReference type="PANTHER" id="PTHR24421">
    <property type="entry name" value="NITRATE/NITRITE SENSOR PROTEIN NARX-RELATED"/>
    <property type="match status" value="1"/>
</dbReference>
<dbReference type="PANTHER" id="PTHR24421:SF58">
    <property type="entry name" value="SIGNAL TRANSDUCTION HISTIDINE-PROTEIN KINASE_PHOSPHATASE UHPB"/>
    <property type="match status" value="1"/>
</dbReference>
<dbReference type="Proteomes" id="UP000243053">
    <property type="component" value="Unassembled WGS sequence"/>
</dbReference>
<dbReference type="Pfam" id="PF07730">
    <property type="entry name" value="HisKA_3"/>
    <property type="match status" value="1"/>
</dbReference>
<feature type="transmembrane region" description="Helical" evidence="4">
    <location>
        <begin position="153"/>
        <end position="173"/>
    </location>
</feature>
<dbReference type="InterPro" id="IPR003594">
    <property type="entry name" value="HATPase_dom"/>
</dbReference>
<keyword evidence="1" id="KW-0808">Transferase</keyword>
<gene>
    <name evidence="6" type="ORF">A9Q75_01325</name>
</gene>
<dbReference type="InterPro" id="IPR050482">
    <property type="entry name" value="Sensor_HK_TwoCompSys"/>
</dbReference>
<evidence type="ECO:0000256" key="4">
    <source>
        <dbReference type="SAM" id="Phobius"/>
    </source>
</evidence>
<accession>A0A1Y5EUU9</accession>
<dbReference type="EMBL" id="MAAF01000009">
    <property type="protein sequence ID" value="OUR84794.1"/>
    <property type="molecule type" value="Genomic_DNA"/>
</dbReference>
<keyword evidence="4" id="KW-0472">Membrane</keyword>